<feature type="compositionally biased region" description="Basic and acidic residues" evidence="1">
    <location>
        <begin position="358"/>
        <end position="367"/>
    </location>
</feature>
<sequence length="395" mass="45983">MRKNLIHNIIKEEKIPTDHYRTMFIHFTYCLNIRTLPTKFHALWNKYFSESPINEFIPVIGTRNVQNLQKQLYALTILRRMKRVLERVERQHGRKKISDGKTVGGKNRLSVYNILRLQMTFASTIRKSQHDLNLLFKGSWAIYWHKYSINNDLHHEYCSIDWCCYLKSIRDKTPYDHTPHGLSRLVLDAIKPVFNNLCSRESLARVVDASTQNPNEGFHSLVWLMSPKHKASSGTTFEIAYCLAVTIFNDGYFPLGMIKQIITQAISNRNIFNIMCRYHGYYTDQAMVHFDNSRLHTESKDNNRKRRKDAGRIPVQNDDDEKDNDAIIDGANQVDNDDNGTNPVNEATFDDSDTTTDSDEHAADDLHTTSSNDESSDDDYGYYNPKDKRTWIEEQ</sequence>
<comment type="caution">
    <text evidence="2">The sequence shown here is derived from an EMBL/GenBank/DDBJ whole genome shotgun (WGS) entry which is preliminary data.</text>
</comment>
<gene>
    <name evidence="2" type="ORF">UXM345_LOCUS26372</name>
</gene>
<evidence type="ECO:0000256" key="1">
    <source>
        <dbReference type="SAM" id="MobiDB-lite"/>
    </source>
</evidence>
<evidence type="ECO:0000313" key="3">
    <source>
        <dbReference type="Proteomes" id="UP000663842"/>
    </source>
</evidence>
<feature type="region of interest" description="Disordered" evidence="1">
    <location>
        <begin position="297"/>
        <end position="395"/>
    </location>
</feature>
<protein>
    <submittedName>
        <fullName evidence="2">Uncharacterized protein</fullName>
    </submittedName>
</protein>
<name>A0A819ZEJ2_9BILA</name>
<dbReference type="EMBL" id="CAJOBF010005369">
    <property type="protein sequence ID" value="CAF4172626.1"/>
    <property type="molecule type" value="Genomic_DNA"/>
</dbReference>
<feature type="compositionally biased region" description="Acidic residues" evidence="1">
    <location>
        <begin position="348"/>
        <end position="357"/>
    </location>
</feature>
<dbReference type="Proteomes" id="UP000663842">
    <property type="component" value="Unassembled WGS sequence"/>
</dbReference>
<dbReference type="AlphaFoldDB" id="A0A819ZEJ2"/>
<reference evidence="2" key="1">
    <citation type="submission" date="2021-02" db="EMBL/GenBank/DDBJ databases">
        <authorList>
            <person name="Nowell W R."/>
        </authorList>
    </citation>
    <scope>NUCLEOTIDE SEQUENCE</scope>
</reference>
<feature type="compositionally biased region" description="Basic and acidic residues" evidence="1">
    <location>
        <begin position="385"/>
        <end position="395"/>
    </location>
</feature>
<evidence type="ECO:0000313" key="2">
    <source>
        <dbReference type="EMBL" id="CAF4172626.1"/>
    </source>
</evidence>
<accession>A0A819ZEJ2</accession>
<proteinExistence type="predicted"/>
<organism evidence="2 3">
    <name type="scientific">Rotaria magnacalcarata</name>
    <dbReference type="NCBI Taxonomy" id="392030"/>
    <lineage>
        <taxon>Eukaryota</taxon>
        <taxon>Metazoa</taxon>
        <taxon>Spiralia</taxon>
        <taxon>Gnathifera</taxon>
        <taxon>Rotifera</taxon>
        <taxon>Eurotatoria</taxon>
        <taxon>Bdelloidea</taxon>
        <taxon>Philodinida</taxon>
        <taxon>Philodinidae</taxon>
        <taxon>Rotaria</taxon>
    </lineage>
</organism>